<protein>
    <recommendedName>
        <fullName evidence="2">DUF6533 domain-containing protein</fullName>
    </recommendedName>
</protein>
<dbReference type="AlphaFoldDB" id="A0AAW0CVY4"/>
<keyword evidence="1" id="KW-0812">Transmembrane</keyword>
<gene>
    <name evidence="3" type="ORF">VNI00_008647</name>
</gene>
<feature type="domain" description="DUF6533" evidence="2">
    <location>
        <begin position="30"/>
        <end position="71"/>
    </location>
</feature>
<evidence type="ECO:0000256" key="1">
    <source>
        <dbReference type="SAM" id="Phobius"/>
    </source>
</evidence>
<keyword evidence="1" id="KW-1133">Transmembrane helix</keyword>
<name>A0AAW0CVY4_9AGAR</name>
<feature type="transmembrane region" description="Helical" evidence="1">
    <location>
        <begin position="174"/>
        <end position="198"/>
    </location>
</feature>
<keyword evidence="4" id="KW-1185">Reference proteome</keyword>
<evidence type="ECO:0000259" key="2">
    <source>
        <dbReference type="Pfam" id="PF20151"/>
    </source>
</evidence>
<proteinExistence type="predicted"/>
<organism evidence="3 4">
    <name type="scientific">Paramarasmius palmivorus</name>
    <dbReference type="NCBI Taxonomy" id="297713"/>
    <lineage>
        <taxon>Eukaryota</taxon>
        <taxon>Fungi</taxon>
        <taxon>Dikarya</taxon>
        <taxon>Basidiomycota</taxon>
        <taxon>Agaricomycotina</taxon>
        <taxon>Agaricomycetes</taxon>
        <taxon>Agaricomycetidae</taxon>
        <taxon>Agaricales</taxon>
        <taxon>Marasmiineae</taxon>
        <taxon>Marasmiaceae</taxon>
        <taxon>Paramarasmius</taxon>
    </lineage>
</organism>
<comment type="caution">
    <text evidence="3">The sequence shown here is derived from an EMBL/GenBank/DDBJ whole genome shotgun (WGS) entry which is preliminary data.</text>
</comment>
<evidence type="ECO:0000313" key="3">
    <source>
        <dbReference type="EMBL" id="KAK7042911.1"/>
    </source>
</evidence>
<feature type="transmembrane region" description="Helical" evidence="1">
    <location>
        <begin position="125"/>
        <end position="146"/>
    </location>
</feature>
<dbReference type="EMBL" id="JAYKXP010000030">
    <property type="protein sequence ID" value="KAK7042911.1"/>
    <property type="molecule type" value="Genomic_DNA"/>
</dbReference>
<feature type="transmembrane region" description="Helical" evidence="1">
    <location>
        <begin position="97"/>
        <end position="119"/>
    </location>
</feature>
<feature type="transmembrane region" description="Helical" evidence="1">
    <location>
        <begin position="218"/>
        <end position="240"/>
    </location>
</feature>
<dbReference type="Pfam" id="PF20151">
    <property type="entry name" value="DUF6533"/>
    <property type="match status" value="1"/>
</dbReference>
<accession>A0AAW0CVY4</accession>
<reference evidence="3 4" key="1">
    <citation type="submission" date="2024-01" db="EMBL/GenBank/DDBJ databases">
        <title>A draft genome for a cacao thread blight-causing isolate of Paramarasmius palmivorus.</title>
        <authorList>
            <person name="Baruah I.K."/>
            <person name="Bukari Y."/>
            <person name="Amoako-Attah I."/>
            <person name="Meinhardt L.W."/>
            <person name="Bailey B.A."/>
            <person name="Cohen S.P."/>
        </authorList>
    </citation>
    <scope>NUCLEOTIDE SEQUENCE [LARGE SCALE GENOMIC DNA]</scope>
    <source>
        <strain evidence="3 4">GH-12</strain>
    </source>
</reference>
<dbReference type="InterPro" id="IPR045340">
    <property type="entry name" value="DUF6533"/>
</dbReference>
<feature type="transmembrane region" description="Helical" evidence="1">
    <location>
        <begin position="23"/>
        <end position="45"/>
    </location>
</feature>
<dbReference type="Proteomes" id="UP001383192">
    <property type="component" value="Unassembled WGS sequence"/>
</dbReference>
<sequence length="322" mass="36541">MSGPAPSPELIRKLLTALDHQRIVSYVDVLSSFLLVYDLCLNFNLELRHIWASKWSLLKVLYIIQRYLPFFDTSVMVLHHQFATGLTPHYCSINYHISGWCFVVSIVISEIVLTLRLWAVWRRSIPVAVGLVIFFLGCWIPCFVLLNQFLESMQFSTPPLPHFRGCFISGGSHILYMCWVLMMVYDTGTLIMIIVPGIAAYRAGGSSELLNAVYRDGVIYYAFIFLVSVINVIVIVTLPVRAIDARRLKYCQLIMIPVMQPDLVHLLSSFERTLHSILTSRAILHIRKVASKDRFTHSSSDGGIPLSTVPPVSTFRVASQKY</sequence>
<keyword evidence="1" id="KW-0472">Membrane</keyword>
<evidence type="ECO:0000313" key="4">
    <source>
        <dbReference type="Proteomes" id="UP001383192"/>
    </source>
</evidence>